<protein>
    <submittedName>
        <fullName evidence="1">Uncharacterized protein</fullName>
    </submittedName>
</protein>
<name>A0A4Y2PWP6_ARAVE</name>
<gene>
    <name evidence="1" type="ORF">AVEN_16017_1</name>
</gene>
<proteinExistence type="predicted"/>
<evidence type="ECO:0000313" key="1">
    <source>
        <dbReference type="EMBL" id="GBN56315.1"/>
    </source>
</evidence>
<evidence type="ECO:0000313" key="2">
    <source>
        <dbReference type="Proteomes" id="UP000499080"/>
    </source>
</evidence>
<dbReference type="Proteomes" id="UP000499080">
    <property type="component" value="Unassembled WGS sequence"/>
</dbReference>
<reference evidence="1 2" key="1">
    <citation type="journal article" date="2019" name="Sci. Rep.">
        <title>Orb-weaving spider Araneus ventricosus genome elucidates the spidroin gene catalogue.</title>
        <authorList>
            <person name="Kono N."/>
            <person name="Nakamura H."/>
            <person name="Ohtoshi R."/>
            <person name="Moran D.A.P."/>
            <person name="Shinohara A."/>
            <person name="Yoshida Y."/>
            <person name="Fujiwara M."/>
            <person name="Mori M."/>
            <person name="Tomita M."/>
            <person name="Arakawa K."/>
        </authorList>
    </citation>
    <scope>NUCLEOTIDE SEQUENCE [LARGE SCALE GENOMIC DNA]</scope>
</reference>
<dbReference type="OrthoDB" id="6459181at2759"/>
<keyword evidence="2" id="KW-1185">Reference proteome</keyword>
<dbReference type="AlphaFoldDB" id="A0A4Y2PWP6"/>
<sequence>MQLEFVACLHYFQAFHFFERNLIGLPSNCCLFVLASRFESRGWLIYDGPRTIDSCSADKKDTTAKPPHLQSKEIADALAKAGAGDASVPSALLTYLELFSRAKSRNKIIWLIPQVHHWYQGSRPGGCLSINCSRRDLTTLTRFLSGRIRSLTFSDNSKCFEICPKCTAEQATPDHIPACLGLFKPELISNPLLTLNFFRVRRT</sequence>
<accession>A0A4Y2PWP6</accession>
<comment type="caution">
    <text evidence="1">The sequence shown here is derived from an EMBL/GenBank/DDBJ whole genome shotgun (WGS) entry which is preliminary data.</text>
</comment>
<dbReference type="EMBL" id="BGPR01012495">
    <property type="protein sequence ID" value="GBN56315.1"/>
    <property type="molecule type" value="Genomic_DNA"/>
</dbReference>
<organism evidence="1 2">
    <name type="scientific">Araneus ventricosus</name>
    <name type="common">Orbweaver spider</name>
    <name type="synonym">Epeira ventricosa</name>
    <dbReference type="NCBI Taxonomy" id="182803"/>
    <lineage>
        <taxon>Eukaryota</taxon>
        <taxon>Metazoa</taxon>
        <taxon>Ecdysozoa</taxon>
        <taxon>Arthropoda</taxon>
        <taxon>Chelicerata</taxon>
        <taxon>Arachnida</taxon>
        <taxon>Araneae</taxon>
        <taxon>Araneomorphae</taxon>
        <taxon>Entelegynae</taxon>
        <taxon>Araneoidea</taxon>
        <taxon>Araneidae</taxon>
        <taxon>Araneus</taxon>
    </lineage>
</organism>